<keyword evidence="2" id="KW-1185">Reference proteome</keyword>
<evidence type="ECO:0000313" key="1">
    <source>
        <dbReference type="EMBL" id="EMI21787.1"/>
    </source>
</evidence>
<gene>
    <name evidence="1" type="ORF">RMSM_01285</name>
</gene>
<protein>
    <submittedName>
        <fullName evidence="1">Uncharacterized protein</fullName>
    </submittedName>
</protein>
<dbReference type="AlphaFoldDB" id="M5S2E0"/>
<name>M5S2E0_9BACT</name>
<comment type="caution">
    <text evidence="1">The sequence shown here is derived from an EMBL/GenBank/DDBJ whole genome shotgun (WGS) entry which is preliminary data.</text>
</comment>
<proteinExistence type="predicted"/>
<reference evidence="1 2" key="1">
    <citation type="journal article" date="2013" name="Mar. Genomics">
        <title>Expression of sulfatases in Rhodopirellula baltica and the diversity of sulfatases in the genus Rhodopirellula.</title>
        <authorList>
            <person name="Wegner C.E."/>
            <person name="Richter-Heitmann T."/>
            <person name="Klindworth A."/>
            <person name="Klockow C."/>
            <person name="Richter M."/>
            <person name="Achstetter T."/>
            <person name="Glockner F.O."/>
            <person name="Harder J."/>
        </authorList>
    </citation>
    <scope>NUCLEOTIDE SEQUENCE [LARGE SCALE GENOMIC DNA]</scope>
    <source>
        <strain evidence="1 2">SM1</strain>
    </source>
</reference>
<dbReference type="EMBL" id="ANOG01000191">
    <property type="protein sequence ID" value="EMI21787.1"/>
    <property type="molecule type" value="Genomic_DNA"/>
</dbReference>
<sequence length="44" mass="5069">MKLSFNIGCILTPPRGLFVPPFRSADQIRYTVHARQTKPWPQLS</sequence>
<evidence type="ECO:0000313" key="2">
    <source>
        <dbReference type="Proteomes" id="UP000011991"/>
    </source>
</evidence>
<dbReference type="Proteomes" id="UP000011991">
    <property type="component" value="Unassembled WGS sequence"/>
</dbReference>
<organism evidence="1 2">
    <name type="scientific">Rhodopirellula maiorica SM1</name>
    <dbReference type="NCBI Taxonomy" id="1265738"/>
    <lineage>
        <taxon>Bacteria</taxon>
        <taxon>Pseudomonadati</taxon>
        <taxon>Planctomycetota</taxon>
        <taxon>Planctomycetia</taxon>
        <taxon>Pirellulales</taxon>
        <taxon>Pirellulaceae</taxon>
        <taxon>Novipirellula</taxon>
    </lineage>
</organism>
<accession>M5S2E0</accession>